<evidence type="ECO:0000313" key="3">
    <source>
        <dbReference type="Proteomes" id="UP000814176"/>
    </source>
</evidence>
<feature type="chain" id="PRO_5045123457" description="Secreted protein" evidence="1">
    <location>
        <begin position="31"/>
        <end position="83"/>
    </location>
</feature>
<evidence type="ECO:0000256" key="1">
    <source>
        <dbReference type="SAM" id="SignalP"/>
    </source>
</evidence>
<dbReference type="GeneID" id="71998766"/>
<organism evidence="2 3">
    <name type="scientific">Rhodofomes roseus</name>
    <dbReference type="NCBI Taxonomy" id="34475"/>
    <lineage>
        <taxon>Eukaryota</taxon>
        <taxon>Fungi</taxon>
        <taxon>Dikarya</taxon>
        <taxon>Basidiomycota</taxon>
        <taxon>Agaricomycotina</taxon>
        <taxon>Agaricomycetes</taxon>
        <taxon>Polyporales</taxon>
        <taxon>Rhodofomes</taxon>
    </lineage>
</organism>
<gene>
    <name evidence="2" type="ORF">C8Q71DRAFT_354566</name>
</gene>
<reference evidence="2 3" key="1">
    <citation type="journal article" date="2021" name="Environ. Microbiol.">
        <title>Gene family expansions and transcriptome signatures uncover fungal adaptations to wood decay.</title>
        <authorList>
            <person name="Hage H."/>
            <person name="Miyauchi S."/>
            <person name="Viragh M."/>
            <person name="Drula E."/>
            <person name="Min B."/>
            <person name="Chaduli D."/>
            <person name="Navarro D."/>
            <person name="Favel A."/>
            <person name="Norest M."/>
            <person name="Lesage-Meessen L."/>
            <person name="Balint B."/>
            <person name="Merenyi Z."/>
            <person name="de Eugenio L."/>
            <person name="Morin E."/>
            <person name="Martinez A.T."/>
            <person name="Baldrian P."/>
            <person name="Stursova M."/>
            <person name="Martinez M.J."/>
            <person name="Novotny C."/>
            <person name="Magnuson J.K."/>
            <person name="Spatafora J.W."/>
            <person name="Maurice S."/>
            <person name="Pangilinan J."/>
            <person name="Andreopoulos W."/>
            <person name="LaButti K."/>
            <person name="Hundley H."/>
            <person name="Na H."/>
            <person name="Kuo A."/>
            <person name="Barry K."/>
            <person name="Lipzen A."/>
            <person name="Henrissat B."/>
            <person name="Riley R."/>
            <person name="Ahrendt S."/>
            <person name="Nagy L.G."/>
            <person name="Grigoriev I.V."/>
            <person name="Martin F."/>
            <person name="Rosso M.N."/>
        </authorList>
    </citation>
    <scope>NUCLEOTIDE SEQUENCE [LARGE SCALE GENOMIC DNA]</scope>
    <source>
        <strain evidence="2 3">CIRM-BRFM 1785</strain>
    </source>
</reference>
<keyword evidence="3" id="KW-1185">Reference proteome</keyword>
<sequence>MTTSLRKMMTCSAPFSLLSSAASLLGAVESHEGRRAHRRNHYLTPAELLPDPRIDTPWQRLWESQNDRAFVTPMGVDVTTFHN</sequence>
<feature type="signal peptide" evidence="1">
    <location>
        <begin position="1"/>
        <end position="30"/>
    </location>
</feature>
<dbReference type="RefSeq" id="XP_047783236.1">
    <property type="nucleotide sequence ID" value="XM_047918034.1"/>
</dbReference>
<dbReference type="Proteomes" id="UP000814176">
    <property type="component" value="Unassembled WGS sequence"/>
</dbReference>
<name>A0ABQ8KTA2_9APHY</name>
<keyword evidence="1" id="KW-0732">Signal</keyword>
<evidence type="ECO:0000313" key="2">
    <source>
        <dbReference type="EMBL" id="KAH9841937.1"/>
    </source>
</evidence>
<proteinExistence type="predicted"/>
<comment type="caution">
    <text evidence="2">The sequence shown here is derived from an EMBL/GenBank/DDBJ whole genome shotgun (WGS) entry which is preliminary data.</text>
</comment>
<evidence type="ECO:0008006" key="4">
    <source>
        <dbReference type="Google" id="ProtNLM"/>
    </source>
</evidence>
<protein>
    <recommendedName>
        <fullName evidence="4">Secreted protein</fullName>
    </recommendedName>
</protein>
<dbReference type="EMBL" id="JADCUA010000003">
    <property type="protein sequence ID" value="KAH9841937.1"/>
    <property type="molecule type" value="Genomic_DNA"/>
</dbReference>
<accession>A0ABQ8KTA2</accession>